<dbReference type="PRINTS" id="PR00038">
    <property type="entry name" value="HTHLUXR"/>
</dbReference>
<accession>A0A2W2ESS1</accession>
<dbReference type="PANTHER" id="PTHR44688:SF16">
    <property type="entry name" value="DNA-BINDING TRANSCRIPTIONAL ACTIVATOR DEVR_DOSR"/>
    <property type="match status" value="1"/>
</dbReference>
<evidence type="ECO:0000256" key="1">
    <source>
        <dbReference type="ARBA" id="ARBA00023015"/>
    </source>
</evidence>
<evidence type="ECO:0000259" key="4">
    <source>
        <dbReference type="PROSITE" id="PS50043"/>
    </source>
</evidence>
<dbReference type="Gene3D" id="1.10.10.10">
    <property type="entry name" value="Winged helix-like DNA-binding domain superfamily/Winged helix DNA-binding domain"/>
    <property type="match status" value="1"/>
</dbReference>
<proteinExistence type="predicted"/>
<evidence type="ECO:0000313" key="5">
    <source>
        <dbReference type="EMBL" id="PZG16580.1"/>
    </source>
</evidence>
<dbReference type="GO" id="GO:0006355">
    <property type="term" value="P:regulation of DNA-templated transcription"/>
    <property type="evidence" value="ECO:0007669"/>
    <property type="project" value="InterPro"/>
</dbReference>
<keyword evidence="3" id="KW-0804">Transcription</keyword>
<comment type="caution">
    <text evidence="5">The sequence shown here is derived from an EMBL/GenBank/DDBJ whole genome shotgun (WGS) entry which is preliminary data.</text>
</comment>
<dbReference type="InterPro" id="IPR016032">
    <property type="entry name" value="Sig_transdc_resp-reg_C-effctor"/>
</dbReference>
<dbReference type="GO" id="GO:0003677">
    <property type="term" value="F:DNA binding"/>
    <property type="evidence" value="ECO:0007669"/>
    <property type="project" value="UniProtKB-KW"/>
</dbReference>
<feature type="domain" description="HTH luxR-type" evidence="4">
    <location>
        <begin position="7"/>
        <end position="72"/>
    </location>
</feature>
<dbReference type="PROSITE" id="PS50043">
    <property type="entry name" value="HTH_LUXR_2"/>
    <property type="match status" value="1"/>
</dbReference>
<evidence type="ECO:0000256" key="3">
    <source>
        <dbReference type="ARBA" id="ARBA00023163"/>
    </source>
</evidence>
<dbReference type="PANTHER" id="PTHR44688">
    <property type="entry name" value="DNA-BINDING TRANSCRIPTIONAL ACTIVATOR DEVR_DOSR"/>
    <property type="match status" value="1"/>
</dbReference>
<reference evidence="5 6" key="1">
    <citation type="submission" date="2018-01" db="EMBL/GenBank/DDBJ databases">
        <title>Draft genome sequence of Nonomuraea sp. KC333.</title>
        <authorList>
            <person name="Sahin N."/>
            <person name="Saygin H."/>
            <person name="Ay H."/>
        </authorList>
    </citation>
    <scope>NUCLEOTIDE SEQUENCE [LARGE SCALE GENOMIC DNA]</scope>
    <source>
        <strain evidence="5 6">KC333</strain>
    </source>
</reference>
<dbReference type="SUPFAM" id="SSF46894">
    <property type="entry name" value="C-terminal effector domain of the bipartite response regulators"/>
    <property type="match status" value="1"/>
</dbReference>
<protein>
    <recommendedName>
        <fullName evidence="4">HTH luxR-type domain-containing protein</fullName>
    </recommendedName>
</protein>
<name>A0A2W2ESS1_9ACTN</name>
<sequence>MLEHGRYEPAFPHLSERERAVLDLLAAAYETARIAATLHLSVKTVRNYLTRLPRRIGAPDRAAAAEMARQAGLGRG</sequence>
<keyword evidence="2" id="KW-0238">DNA-binding</keyword>
<dbReference type="Proteomes" id="UP000249304">
    <property type="component" value="Unassembled WGS sequence"/>
</dbReference>
<dbReference type="SMART" id="SM00421">
    <property type="entry name" value="HTH_LUXR"/>
    <property type="match status" value="1"/>
</dbReference>
<dbReference type="InterPro" id="IPR036388">
    <property type="entry name" value="WH-like_DNA-bd_sf"/>
</dbReference>
<dbReference type="Pfam" id="PF00196">
    <property type="entry name" value="GerE"/>
    <property type="match status" value="1"/>
</dbReference>
<dbReference type="InterPro" id="IPR000792">
    <property type="entry name" value="Tscrpt_reg_LuxR_C"/>
</dbReference>
<evidence type="ECO:0000256" key="2">
    <source>
        <dbReference type="ARBA" id="ARBA00023125"/>
    </source>
</evidence>
<dbReference type="EMBL" id="POUD01000082">
    <property type="protein sequence ID" value="PZG16580.1"/>
    <property type="molecule type" value="Genomic_DNA"/>
</dbReference>
<keyword evidence="1" id="KW-0805">Transcription regulation</keyword>
<gene>
    <name evidence="5" type="ORF">C1J01_20625</name>
</gene>
<dbReference type="AlphaFoldDB" id="A0A2W2ESS1"/>
<keyword evidence="6" id="KW-1185">Reference proteome</keyword>
<organism evidence="5 6">
    <name type="scientific">Nonomuraea aridisoli</name>
    <dbReference type="NCBI Taxonomy" id="2070368"/>
    <lineage>
        <taxon>Bacteria</taxon>
        <taxon>Bacillati</taxon>
        <taxon>Actinomycetota</taxon>
        <taxon>Actinomycetes</taxon>
        <taxon>Streptosporangiales</taxon>
        <taxon>Streptosporangiaceae</taxon>
        <taxon>Nonomuraea</taxon>
    </lineage>
</organism>
<evidence type="ECO:0000313" key="6">
    <source>
        <dbReference type="Proteomes" id="UP000249304"/>
    </source>
</evidence>